<dbReference type="InterPro" id="IPR038511">
    <property type="entry name" value="TAP42/TAP46-like_sf"/>
</dbReference>
<feature type="compositionally biased region" description="Polar residues" evidence="1">
    <location>
        <begin position="342"/>
        <end position="353"/>
    </location>
</feature>
<dbReference type="PANTHER" id="PTHR10933:SF9">
    <property type="entry name" value="IMMUNOGLOBULIN-BINDING PROTEIN 1"/>
    <property type="match status" value="1"/>
</dbReference>
<dbReference type="GO" id="GO:0051721">
    <property type="term" value="F:protein phosphatase 2A binding"/>
    <property type="evidence" value="ECO:0000318"/>
    <property type="project" value="GO_Central"/>
</dbReference>
<dbReference type="InterPro" id="IPR007304">
    <property type="entry name" value="TAP46-like"/>
</dbReference>
<dbReference type="PANTHER" id="PTHR10933">
    <property type="entry name" value="IMMUNOGLOBULIN-BINDING PROTEIN 1"/>
    <property type="match status" value="1"/>
</dbReference>
<name>D8T345_SELML</name>
<dbReference type="Gene3D" id="1.25.40.540">
    <property type="entry name" value="TAP42-like family"/>
    <property type="match status" value="1"/>
</dbReference>
<gene>
    <name evidence="2" type="ORF">SELMODRAFT_130759</name>
</gene>
<evidence type="ECO:0000256" key="1">
    <source>
        <dbReference type="SAM" id="MobiDB-lite"/>
    </source>
</evidence>
<evidence type="ECO:0000313" key="2">
    <source>
        <dbReference type="EMBL" id="EFJ09038.1"/>
    </source>
</evidence>
<organism evidence="3">
    <name type="scientific">Selaginella moellendorffii</name>
    <name type="common">Spikemoss</name>
    <dbReference type="NCBI Taxonomy" id="88036"/>
    <lineage>
        <taxon>Eukaryota</taxon>
        <taxon>Viridiplantae</taxon>
        <taxon>Streptophyta</taxon>
        <taxon>Embryophyta</taxon>
        <taxon>Tracheophyta</taxon>
        <taxon>Lycopodiopsida</taxon>
        <taxon>Selaginellales</taxon>
        <taxon>Selaginellaceae</taxon>
        <taxon>Selaginella</taxon>
    </lineage>
</organism>
<dbReference type="eggNOG" id="KOG2830">
    <property type="taxonomic scope" value="Eukaryota"/>
</dbReference>
<reference evidence="2 3" key="1">
    <citation type="journal article" date="2011" name="Science">
        <title>The Selaginella genome identifies genetic changes associated with the evolution of vascular plants.</title>
        <authorList>
            <person name="Banks J.A."/>
            <person name="Nishiyama T."/>
            <person name="Hasebe M."/>
            <person name="Bowman J.L."/>
            <person name="Gribskov M."/>
            <person name="dePamphilis C."/>
            <person name="Albert V.A."/>
            <person name="Aono N."/>
            <person name="Aoyama T."/>
            <person name="Ambrose B.A."/>
            <person name="Ashton N.W."/>
            <person name="Axtell M.J."/>
            <person name="Barker E."/>
            <person name="Barker M.S."/>
            <person name="Bennetzen J.L."/>
            <person name="Bonawitz N.D."/>
            <person name="Chapple C."/>
            <person name="Cheng C."/>
            <person name="Correa L.G."/>
            <person name="Dacre M."/>
            <person name="DeBarry J."/>
            <person name="Dreyer I."/>
            <person name="Elias M."/>
            <person name="Engstrom E.M."/>
            <person name="Estelle M."/>
            <person name="Feng L."/>
            <person name="Finet C."/>
            <person name="Floyd S.K."/>
            <person name="Frommer W.B."/>
            <person name="Fujita T."/>
            <person name="Gramzow L."/>
            <person name="Gutensohn M."/>
            <person name="Harholt J."/>
            <person name="Hattori M."/>
            <person name="Heyl A."/>
            <person name="Hirai T."/>
            <person name="Hiwatashi Y."/>
            <person name="Ishikawa M."/>
            <person name="Iwata M."/>
            <person name="Karol K.G."/>
            <person name="Koehler B."/>
            <person name="Kolukisaoglu U."/>
            <person name="Kubo M."/>
            <person name="Kurata T."/>
            <person name="Lalonde S."/>
            <person name="Li K."/>
            <person name="Li Y."/>
            <person name="Litt A."/>
            <person name="Lyons E."/>
            <person name="Manning G."/>
            <person name="Maruyama T."/>
            <person name="Michael T.P."/>
            <person name="Mikami K."/>
            <person name="Miyazaki S."/>
            <person name="Morinaga S."/>
            <person name="Murata T."/>
            <person name="Mueller-Roeber B."/>
            <person name="Nelson D.R."/>
            <person name="Obara M."/>
            <person name="Oguri Y."/>
            <person name="Olmstead R.G."/>
            <person name="Onodera N."/>
            <person name="Petersen B.L."/>
            <person name="Pils B."/>
            <person name="Prigge M."/>
            <person name="Rensing S.A."/>
            <person name="Riano-Pachon D.M."/>
            <person name="Roberts A.W."/>
            <person name="Sato Y."/>
            <person name="Scheller H.V."/>
            <person name="Schulz B."/>
            <person name="Schulz C."/>
            <person name="Shakirov E.V."/>
            <person name="Shibagaki N."/>
            <person name="Shinohara N."/>
            <person name="Shippen D.E."/>
            <person name="Soerensen I."/>
            <person name="Sotooka R."/>
            <person name="Sugimoto N."/>
            <person name="Sugita M."/>
            <person name="Sumikawa N."/>
            <person name="Tanurdzic M."/>
            <person name="Theissen G."/>
            <person name="Ulvskov P."/>
            <person name="Wakazuki S."/>
            <person name="Weng J.K."/>
            <person name="Willats W.W."/>
            <person name="Wipf D."/>
            <person name="Wolf P.G."/>
            <person name="Yang L."/>
            <person name="Zimmer A.D."/>
            <person name="Zhu Q."/>
            <person name="Mitros T."/>
            <person name="Hellsten U."/>
            <person name="Loque D."/>
            <person name="Otillar R."/>
            <person name="Salamov A."/>
            <person name="Schmutz J."/>
            <person name="Shapiro H."/>
            <person name="Lindquist E."/>
            <person name="Lucas S."/>
            <person name="Rokhsar D."/>
            <person name="Grigoriev I.V."/>
        </authorList>
    </citation>
    <scope>NUCLEOTIDE SEQUENCE [LARGE SCALE GENOMIC DNA]</scope>
</reference>
<protein>
    <recommendedName>
        <fullName evidence="4">PP2A regulatory subunit TAP46</fullName>
    </recommendedName>
</protein>
<feature type="region of interest" description="Disordered" evidence="1">
    <location>
        <begin position="340"/>
        <end position="395"/>
    </location>
</feature>
<dbReference type="KEGG" id="smo:SELMODRAFT_130759"/>
<keyword evidence="3" id="KW-1185">Reference proteome</keyword>
<dbReference type="GO" id="GO:0035303">
    <property type="term" value="P:regulation of dephosphorylation"/>
    <property type="evidence" value="ECO:0000318"/>
    <property type="project" value="GO_Central"/>
</dbReference>
<proteinExistence type="predicted"/>
<dbReference type="Pfam" id="PF04177">
    <property type="entry name" value="TAP42"/>
    <property type="match status" value="1"/>
</dbReference>
<dbReference type="AlphaFoldDB" id="D8T345"/>
<dbReference type="Gramene" id="EFJ09038">
    <property type="protein sequence ID" value="EFJ09038"/>
    <property type="gene ID" value="SELMODRAFT_130759"/>
</dbReference>
<dbReference type="STRING" id="88036.D8T345"/>
<dbReference type="InParanoid" id="D8T345"/>
<feature type="compositionally biased region" description="Basic and acidic residues" evidence="1">
    <location>
        <begin position="368"/>
        <end position="383"/>
    </location>
</feature>
<dbReference type="HOGENOM" id="CLU_041824_0_0_1"/>
<dbReference type="OMA" id="EYELCEA"/>
<dbReference type="GO" id="GO:0009966">
    <property type="term" value="P:regulation of signal transduction"/>
    <property type="evidence" value="ECO:0007669"/>
    <property type="project" value="InterPro"/>
</dbReference>
<evidence type="ECO:0008006" key="4">
    <source>
        <dbReference type="Google" id="ProtNLM"/>
    </source>
</evidence>
<feature type="compositionally biased region" description="Acidic residues" evidence="1">
    <location>
        <begin position="355"/>
        <end position="367"/>
    </location>
</feature>
<evidence type="ECO:0000313" key="3">
    <source>
        <dbReference type="Proteomes" id="UP000001514"/>
    </source>
</evidence>
<sequence>MGEIVEDVPLPLLFQRAQALHTRSASSQLDPDELNKGIRLLLQCQEMVDKLAIFSSNEKKEDVSTSDLKYLLVEYYLGELTERTPATERIDVVRAAINHLKTFVRSCELLDLVPEGELVASTRDTPVDPATRRAEKITRFKRQRAAESKLQEINERKERRRRSMQAAGKQVVDYGEEDIPDGDDEEEREAWFVQLSLAVCKAVDLLEMLQREETMLLAVRKENEVCASSGFFAQAVLDERHAKAEAWHRESATKSKVLRPAQPITCATFAQDVIEGRANISDGHQHSHQPLFGPASLVGSSITTERERLAAQVFQPSHSLPSMSIEQAGLKEMEMMRKWQERNQQLQQESKSTWLEEESKDGSDDEAAESKQRAWDDWKDENPRGSGNKKLTPCG</sequence>
<accession>D8T345</accession>
<dbReference type="EMBL" id="GL377667">
    <property type="protein sequence ID" value="EFJ09038.1"/>
    <property type="molecule type" value="Genomic_DNA"/>
</dbReference>
<dbReference type="FunCoup" id="D8T345">
    <property type="interactions" value="4397"/>
</dbReference>
<dbReference type="Proteomes" id="UP000001514">
    <property type="component" value="Unassembled WGS sequence"/>
</dbReference>
<dbReference type="GO" id="GO:0005829">
    <property type="term" value="C:cytosol"/>
    <property type="evidence" value="ECO:0000318"/>
    <property type="project" value="GO_Central"/>
</dbReference>